<keyword evidence="2" id="KW-0217">Developmental protein</keyword>
<evidence type="ECO:0000256" key="1">
    <source>
        <dbReference type="ARBA" id="ARBA00004123"/>
    </source>
</evidence>
<dbReference type="InterPro" id="IPR005333">
    <property type="entry name" value="Transcription_factor_TCP"/>
</dbReference>
<comment type="caution">
    <text evidence="10">The sequence shown here is derived from an EMBL/GenBank/DDBJ whole genome shotgun (WGS) entry which is preliminary data.</text>
</comment>
<evidence type="ECO:0000256" key="7">
    <source>
        <dbReference type="SAM" id="MobiDB-lite"/>
    </source>
</evidence>
<proteinExistence type="predicted"/>
<feature type="compositionally biased region" description="Basic residues" evidence="7">
    <location>
        <begin position="117"/>
        <end position="127"/>
    </location>
</feature>
<evidence type="ECO:0000313" key="11">
    <source>
        <dbReference type="Proteomes" id="UP001279734"/>
    </source>
</evidence>
<dbReference type="GO" id="GO:0003700">
    <property type="term" value="F:DNA-binding transcription factor activity"/>
    <property type="evidence" value="ECO:0007669"/>
    <property type="project" value="InterPro"/>
</dbReference>
<dbReference type="GO" id="GO:0043565">
    <property type="term" value="F:sequence-specific DNA binding"/>
    <property type="evidence" value="ECO:0007669"/>
    <property type="project" value="TreeGrafter"/>
</dbReference>
<evidence type="ECO:0000259" key="8">
    <source>
        <dbReference type="PROSITE" id="PS51369"/>
    </source>
</evidence>
<feature type="region of interest" description="Disordered" evidence="7">
    <location>
        <begin position="95"/>
        <end position="135"/>
    </location>
</feature>
<keyword evidence="3" id="KW-0805">Transcription regulation</keyword>
<evidence type="ECO:0000256" key="4">
    <source>
        <dbReference type="ARBA" id="ARBA00023125"/>
    </source>
</evidence>
<feature type="domain" description="TCP" evidence="8">
    <location>
        <begin position="121"/>
        <end position="179"/>
    </location>
</feature>
<keyword evidence="11" id="KW-1185">Reference proteome</keyword>
<evidence type="ECO:0000259" key="9">
    <source>
        <dbReference type="PROSITE" id="PS51370"/>
    </source>
</evidence>
<keyword evidence="4" id="KW-0238">DNA-binding</keyword>
<dbReference type="InterPro" id="IPR017888">
    <property type="entry name" value="CYC/TB1_R_domain"/>
</dbReference>
<sequence length="443" mass="49062">MFPSNISNSLQNPFEYSTEENPNTYFFNFPSELLDDGELLLGHLLHHHQHQATRGDGTLTALPDVPEASIVNPKNVTSTADNKDNAGEAVLAVQQKSPEAAKKKQGRGTRQLDTPRKRTGKKDRHSKIYTAQGPRDRRMRLSLQIARKFFDLQDMLGFDKASKTIDWLFLKSKAAIKELTGSLPQKKNLSSGSVLSEECTAMEIEENRSDPPSDRKALADFRRKNTNLHPPPPSLAREARDKARARARQRTREKLLQKESEKRKKFAETNPNSTISTNTGMLGSSSSSTLETGEESAGCCSQEKNSPIEISALAGEAAVEVNKSSSSHRSIDHQMTSVGIIESLLGTSRSSSLYDYQYPEGVPISGEVRINGQGFPCFWENLGMENARNINPGCGAAVTNTISRLDHQDQNLPDSNLSTMTTTFGIYLQPRHQENQLSCNNSR</sequence>
<keyword evidence="5" id="KW-0804">Transcription</keyword>
<feature type="domain" description="R" evidence="9">
    <location>
        <begin position="237"/>
        <end position="254"/>
    </location>
</feature>
<reference evidence="10" key="1">
    <citation type="submission" date="2023-05" db="EMBL/GenBank/DDBJ databases">
        <title>Nepenthes gracilis genome sequencing.</title>
        <authorList>
            <person name="Fukushima K."/>
        </authorList>
    </citation>
    <scope>NUCLEOTIDE SEQUENCE</scope>
    <source>
        <strain evidence="10">SING2019-196</strain>
    </source>
</reference>
<feature type="compositionally biased region" description="Low complexity" evidence="7">
    <location>
        <begin position="276"/>
        <end position="291"/>
    </location>
</feature>
<evidence type="ECO:0000256" key="2">
    <source>
        <dbReference type="ARBA" id="ARBA00022473"/>
    </source>
</evidence>
<feature type="region of interest" description="Disordered" evidence="7">
    <location>
        <begin position="223"/>
        <end position="304"/>
    </location>
</feature>
<dbReference type="AlphaFoldDB" id="A0AAD3TM12"/>
<dbReference type="EMBL" id="BSYO01000039">
    <property type="protein sequence ID" value="GMH31217.1"/>
    <property type="molecule type" value="Genomic_DNA"/>
</dbReference>
<evidence type="ECO:0000256" key="5">
    <source>
        <dbReference type="ARBA" id="ARBA00023163"/>
    </source>
</evidence>
<evidence type="ECO:0000256" key="6">
    <source>
        <dbReference type="ARBA" id="ARBA00023242"/>
    </source>
</evidence>
<protein>
    <submittedName>
        <fullName evidence="10">Uncharacterized protein</fullName>
    </submittedName>
</protein>
<feature type="compositionally biased region" description="Basic and acidic residues" evidence="7">
    <location>
        <begin position="237"/>
        <end position="262"/>
    </location>
</feature>
<dbReference type="PANTHER" id="PTHR31072:SF87">
    <property type="entry name" value="TRANSCRIPTION FACTOR TCP12"/>
    <property type="match status" value="1"/>
</dbReference>
<dbReference type="GO" id="GO:0005634">
    <property type="term" value="C:nucleus"/>
    <property type="evidence" value="ECO:0007669"/>
    <property type="project" value="UniProtKB-SubCell"/>
</dbReference>
<dbReference type="Proteomes" id="UP001279734">
    <property type="component" value="Unassembled WGS sequence"/>
</dbReference>
<dbReference type="GO" id="GO:2000032">
    <property type="term" value="P:regulation of secondary shoot formation"/>
    <property type="evidence" value="ECO:0007669"/>
    <property type="project" value="TreeGrafter"/>
</dbReference>
<dbReference type="Pfam" id="PF03634">
    <property type="entry name" value="TCP"/>
    <property type="match status" value="1"/>
</dbReference>
<keyword evidence="6" id="KW-0539">Nucleus</keyword>
<organism evidence="10 11">
    <name type="scientific">Nepenthes gracilis</name>
    <name type="common">Slender pitcher plant</name>
    <dbReference type="NCBI Taxonomy" id="150966"/>
    <lineage>
        <taxon>Eukaryota</taxon>
        <taxon>Viridiplantae</taxon>
        <taxon>Streptophyta</taxon>
        <taxon>Embryophyta</taxon>
        <taxon>Tracheophyta</taxon>
        <taxon>Spermatophyta</taxon>
        <taxon>Magnoliopsida</taxon>
        <taxon>eudicotyledons</taxon>
        <taxon>Gunneridae</taxon>
        <taxon>Pentapetalae</taxon>
        <taxon>Caryophyllales</taxon>
        <taxon>Nepenthaceae</taxon>
        <taxon>Nepenthes</taxon>
    </lineage>
</organism>
<accession>A0AAD3TM12</accession>
<dbReference type="InterPro" id="IPR017887">
    <property type="entry name" value="TF_TCP_subgr"/>
</dbReference>
<evidence type="ECO:0000313" key="10">
    <source>
        <dbReference type="EMBL" id="GMH31217.1"/>
    </source>
</evidence>
<gene>
    <name evidence="10" type="ORF">Nepgr_033060</name>
</gene>
<evidence type="ECO:0000256" key="3">
    <source>
        <dbReference type="ARBA" id="ARBA00023015"/>
    </source>
</evidence>
<dbReference type="PROSITE" id="PS51370">
    <property type="entry name" value="R"/>
    <property type="match status" value="1"/>
</dbReference>
<comment type="subcellular location">
    <subcellularLocation>
        <location evidence="1">Nucleus</location>
    </subcellularLocation>
</comment>
<dbReference type="PROSITE" id="PS51369">
    <property type="entry name" value="TCP"/>
    <property type="match status" value="1"/>
</dbReference>
<name>A0AAD3TM12_NEPGR</name>
<dbReference type="PANTHER" id="PTHR31072">
    <property type="entry name" value="TRANSCRIPTION FACTOR TCP4-RELATED"/>
    <property type="match status" value="1"/>
</dbReference>